<evidence type="ECO:0000313" key="4">
    <source>
        <dbReference type="EMBL" id="VVU54109.1"/>
    </source>
</evidence>
<dbReference type="PROSITE" id="PS01274">
    <property type="entry name" value="COA_TRANSF_2"/>
    <property type="match status" value="1"/>
</dbReference>
<evidence type="ECO:0000256" key="2">
    <source>
        <dbReference type="ARBA" id="ARBA00022679"/>
    </source>
</evidence>
<evidence type="ECO:0000313" key="5">
    <source>
        <dbReference type="Proteomes" id="UP000494201"/>
    </source>
</evidence>
<evidence type="ECO:0000313" key="6">
    <source>
        <dbReference type="Proteomes" id="UP000755577"/>
    </source>
</evidence>
<reference evidence="3 6" key="2">
    <citation type="submission" date="2021-02" db="EMBL/GenBank/DDBJ databases">
        <title>Draft genome of the type strains Burkholderia anthina DSM16086.</title>
        <authorList>
            <person name="Hertel R."/>
            <person name="Meissner J."/>
            <person name="Poehlein A."/>
            <person name="Daniel R."/>
            <person name="Commichau F.M."/>
        </authorList>
    </citation>
    <scope>NUCLEOTIDE SEQUENCE [LARGE SCALE GENOMIC DNA]</scope>
    <source>
        <strain evidence="3 6">DSM 16086</strain>
    </source>
</reference>
<dbReference type="InterPro" id="IPR004165">
    <property type="entry name" value="CoA_trans_fam_I"/>
</dbReference>
<reference evidence="4 5" key="1">
    <citation type="submission" date="2019-09" db="EMBL/GenBank/DDBJ databases">
        <authorList>
            <person name="Depoorter E."/>
        </authorList>
    </citation>
    <scope>NUCLEOTIDE SEQUENCE [LARGE SCALE GENOMIC DNA]</scope>
    <source>
        <strain evidence="4">LMG 20980</strain>
    </source>
</reference>
<dbReference type="EMBL" id="JAFCIQ010000007">
    <property type="protein sequence ID" value="MBM2767454.1"/>
    <property type="molecule type" value="Genomic_DNA"/>
</dbReference>
<dbReference type="RefSeq" id="WP_174928721.1">
    <property type="nucleotide sequence ID" value="NZ_CABVLY010000047.1"/>
</dbReference>
<dbReference type="Proteomes" id="UP000494201">
    <property type="component" value="Unassembled WGS sequence"/>
</dbReference>
<dbReference type="AlphaFoldDB" id="A0A6P2GJF8"/>
<dbReference type="Pfam" id="PF01144">
    <property type="entry name" value="CoA_trans"/>
    <property type="match status" value="1"/>
</dbReference>
<keyword evidence="6" id="KW-1185">Reference proteome</keyword>
<dbReference type="SUPFAM" id="SSF100950">
    <property type="entry name" value="NagB/RpiA/CoA transferase-like"/>
    <property type="match status" value="1"/>
</dbReference>
<dbReference type="Proteomes" id="UP000755577">
    <property type="component" value="Unassembled WGS sequence"/>
</dbReference>
<dbReference type="InterPro" id="IPR004164">
    <property type="entry name" value="CoA_transf_AS"/>
</dbReference>
<keyword evidence="2 4" id="KW-0808">Transferase</keyword>
<dbReference type="GeneID" id="56504831"/>
<proteinExistence type="inferred from homology"/>
<dbReference type="NCBIfam" id="TIGR02428">
    <property type="entry name" value="pcaJ_scoB_fam"/>
    <property type="match status" value="1"/>
</dbReference>
<dbReference type="PANTHER" id="PTHR13707">
    <property type="entry name" value="KETOACID-COENZYME A TRANSFERASE"/>
    <property type="match status" value="1"/>
</dbReference>
<name>A0A6P2GJF8_9BURK</name>
<dbReference type="PANTHER" id="PTHR13707:SF57">
    <property type="entry name" value="SUCCINYL-COA:3-KETOACID COENZYME A TRANSFERASE SUBUNIT B-RELATED"/>
    <property type="match status" value="1"/>
</dbReference>
<dbReference type="GO" id="GO:0008410">
    <property type="term" value="F:CoA-transferase activity"/>
    <property type="evidence" value="ECO:0007669"/>
    <property type="project" value="InterPro"/>
</dbReference>
<gene>
    <name evidence="4" type="ORF">BAN20980_06744</name>
    <name evidence="3" type="ORF">JQK92_13550</name>
</gene>
<dbReference type="EMBL" id="CABVLY010000047">
    <property type="protein sequence ID" value="VVU54109.1"/>
    <property type="molecule type" value="Genomic_DNA"/>
</dbReference>
<dbReference type="InterPro" id="IPR037171">
    <property type="entry name" value="NagB/RpiA_transferase-like"/>
</dbReference>
<dbReference type="InterPro" id="IPR012791">
    <property type="entry name" value="3-oxoacid_CoA-transf_B"/>
</dbReference>
<accession>A0A6P2GJF8</accession>
<evidence type="ECO:0000313" key="3">
    <source>
        <dbReference type="EMBL" id="MBM2767454.1"/>
    </source>
</evidence>
<organism evidence="4 5">
    <name type="scientific">Burkholderia anthina</name>
    <dbReference type="NCBI Taxonomy" id="179879"/>
    <lineage>
        <taxon>Bacteria</taxon>
        <taxon>Pseudomonadati</taxon>
        <taxon>Pseudomonadota</taxon>
        <taxon>Betaproteobacteria</taxon>
        <taxon>Burkholderiales</taxon>
        <taxon>Burkholderiaceae</taxon>
        <taxon>Burkholderia</taxon>
        <taxon>Burkholderia cepacia complex</taxon>
    </lineage>
</organism>
<comment type="similarity">
    <text evidence="1">Belongs to the 3-oxoacid CoA-transferase subunit B family.</text>
</comment>
<protein>
    <submittedName>
        <fullName evidence="3">3-oxoacid CoA-transferase subunit B</fullName>
    </submittedName>
    <submittedName>
        <fullName evidence="4">3-oxoadipate CoA-transferase subunit B</fullName>
    </submittedName>
</protein>
<dbReference type="SMART" id="SM00882">
    <property type="entry name" value="CoA_trans"/>
    <property type="match status" value="1"/>
</dbReference>
<sequence length="220" mass="23506">MNREARNLLAARVARDIPDGAYVNLGIGLPTLVANHLGRDKEVILHSENGVLGQWAAAEPGQEDWDLINAGKEAIRLGRGAAFFHHADSFGMMRGGHLDFCVLGAFQVSANGDLANWHTGEEDSIPAVGGAMDLAIGAKRVFVMMDHLTKDGKSKLLPRCTYPLTGLGCVSRVYTDLATLEIREDGVFVIEIVDGQTPSTLQAATGIPLDFSLLDASQPA</sequence>
<dbReference type="Gene3D" id="3.40.1080.10">
    <property type="entry name" value="Glutaconate Coenzyme A-transferase"/>
    <property type="match status" value="1"/>
</dbReference>
<evidence type="ECO:0000256" key="1">
    <source>
        <dbReference type="ARBA" id="ARBA00007047"/>
    </source>
</evidence>